<evidence type="ECO:0000313" key="2">
    <source>
        <dbReference type="EMBL" id="PQM44545.1"/>
    </source>
</evidence>
<evidence type="ECO:0000256" key="1">
    <source>
        <dbReference type="SAM" id="MobiDB-lite"/>
    </source>
</evidence>
<feature type="region of interest" description="Disordered" evidence="1">
    <location>
        <begin position="1"/>
        <end position="60"/>
    </location>
</feature>
<sequence length="215" mass="21872">MPASRAAPVPAADTGCPAQPGGTDNPPTVDAWGDPGPHRSAGTGGRHRLRGTGQHRPVQAGQAPFGLGGLLGEVKKTATGQADQVGAGGGPVAQPDVGDVGGVAGSHRGAPAARDPDDVGQEPLNSVADRCRRLVGLLRAVIGDSVVSQGLHQLLVNCRRLVADRPIKGAVGAEQSRLQLRYRIGAGRGDRGGHAESGRVLCDQRFANTPKLARG</sequence>
<reference evidence="2 3" key="1">
    <citation type="journal article" date="2017" name="Int. J. Syst. Evol. Microbiol.">
        <title>Mycobacterium talmoniae sp. nov., a slowly growing mycobacterium isolated from human respiratory samples.</title>
        <authorList>
            <person name="Davidson R.M."/>
            <person name="DeGroote M.A."/>
            <person name="Marola J.L."/>
            <person name="Buss S."/>
            <person name="Jones V."/>
            <person name="McNeil M.R."/>
            <person name="Freifeld A.G."/>
            <person name="Elaine Epperson L."/>
            <person name="Hasan N.A."/>
            <person name="Jackson M."/>
            <person name="Iwen P.C."/>
            <person name="Salfinger M."/>
            <person name="Strong M."/>
        </authorList>
    </citation>
    <scope>NUCLEOTIDE SEQUENCE [LARGE SCALE GENOMIC DNA]</scope>
    <source>
        <strain evidence="2 3">ATCC BAA-2683</strain>
    </source>
</reference>
<evidence type="ECO:0000313" key="3">
    <source>
        <dbReference type="Proteomes" id="UP000238296"/>
    </source>
</evidence>
<protein>
    <submittedName>
        <fullName evidence="2">Uncharacterized protein</fullName>
    </submittedName>
</protein>
<comment type="caution">
    <text evidence="2">The sequence shown here is derived from an EMBL/GenBank/DDBJ whole genome shotgun (WGS) entry which is preliminary data.</text>
</comment>
<name>A0A2S8BD36_9MYCO</name>
<dbReference type="EMBL" id="PPEA01000772">
    <property type="protein sequence ID" value="PQM44545.1"/>
    <property type="molecule type" value="Genomic_DNA"/>
</dbReference>
<dbReference type="AlphaFoldDB" id="A0A2S8BD36"/>
<gene>
    <name evidence="2" type="ORF">C1Y40_05297</name>
</gene>
<proteinExistence type="predicted"/>
<dbReference type="Proteomes" id="UP000238296">
    <property type="component" value="Unassembled WGS sequence"/>
</dbReference>
<organism evidence="2 3">
    <name type="scientific">Mycobacterium talmoniae</name>
    <dbReference type="NCBI Taxonomy" id="1858794"/>
    <lineage>
        <taxon>Bacteria</taxon>
        <taxon>Bacillati</taxon>
        <taxon>Actinomycetota</taxon>
        <taxon>Actinomycetes</taxon>
        <taxon>Mycobacteriales</taxon>
        <taxon>Mycobacteriaceae</taxon>
        <taxon>Mycobacterium</taxon>
    </lineage>
</organism>
<feature type="region of interest" description="Disordered" evidence="1">
    <location>
        <begin position="81"/>
        <end position="122"/>
    </location>
</feature>
<accession>A0A2S8BD36</accession>